<name>A0A450RYY7_9GAMM</name>
<evidence type="ECO:0000259" key="6">
    <source>
        <dbReference type="Pfam" id="PF19278"/>
    </source>
</evidence>
<dbReference type="Pfam" id="PF02538">
    <property type="entry name" value="Hydantoinase_B"/>
    <property type="match status" value="1"/>
</dbReference>
<gene>
    <name evidence="7" type="ORF">BECKFM1743A_GA0114220_100152</name>
    <name evidence="9" type="ORF">BECKFM1743B_GA0114221_1001916</name>
    <name evidence="8" type="ORF">BECKFM1743C_GA0114222_100132</name>
</gene>
<dbReference type="GO" id="GO:0005829">
    <property type="term" value="C:cytosol"/>
    <property type="evidence" value="ECO:0007669"/>
    <property type="project" value="TreeGrafter"/>
</dbReference>
<evidence type="ECO:0000259" key="4">
    <source>
        <dbReference type="Pfam" id="PF02538"/>
    </source>
</evidence>
<dbReference type="PANTHER" id="PTHR11365">
    <property type="entry name" value="5-OXOPROLINASE RELATED"/>
    <property type="match status" value="1"/>
</dbReference>
<protein>
    <submittedName>
        <fullName evidence="8">5-oxoprolinase (ATP-hydrolysing)</fullName>
    </submittedName>
</protein>
<dbReference type="InterPro" id="IPR003692">
    <property type="entry name" value="Hydantoinase_B"/>
</dbReference>
<feature type="region of interest" description="Disordered" evidence="2">
    <location>
        <begin position="1218"/>
        <end position="1243"/>
    </location>
</feature>
<dbReference type="InterPro" id="IPR008040">
    <property type="entry name" value="Hydant_A_N"/>
</dbReference>
<evidence type="ECO:0000313" key="7">
    <source>
        <dbReference type="EMBL" id="VFJ44193.1"/>
    </source>
</evidence>
<feature type="domain" description="Hydantoinase/oxoprolinase N-terminal" evidence="5">
    <location>
        <begin position="31"/>
        <end position="219"/>
    </location>
</feature>
<dbReference type="Pfam" id="PF01968">
    <property type="entry name" value="Hydantoinase_A"/>
    <property type="match status" value="1"/>
</dbReference>
<evidence type="ECO:0000259" key="5">
    <source>
        <dbReference type="Pfam" id="PF05378"/>
    </source>
</evidence>
<evidence type="ECO:0000313" key="9">
    <source>
        <dbReference type="EMBL" id="VFK06546.1"/>
    </source>
</evidence>
<dbReference type="InterPro" id="IPR002821">
    <property type="entry name" value="Hydantoinase_A"/>
</dbReference>
<evidence type="ECO:0000256" key="1">
    <source>
        <dbReference type="ARBA" id="ARBA00010403"/>
    </source>
</evidence>
<dbReference type="EMBL" id="CAADFA010000013">
    <property type="protein sequence ID" value="VFJ44555.1"/>
    <property type="molecule type" value="Genomic_DNA"/>
</dbReference>
<feature type="region of interest" description="Disordered" evidence="2">
    <location>
        <begin position="636"/>
        <end position="668"/>
    </location>
</feature>
<comment type="similarity">
    <text evidence="1">Belongs to the oxoprolinase family.</text>
</comment>
<organism evidence="8">
    <name type="scientific">Candidatus Kentrum sp. FM</name>
    <dbReference type="NCBI Taxonomy" id="2126340"/>
    <lineage>
        <taxon>Bacteria</taxon>
        <taxon>Pseudomonadati</taxon>
        <taxon>Pseudomonadota</taxon>
        <taxon>Gammaproteobacteria</taxon>
        <taxon>Candidatus Kentrum</taxon>
    </lineage>
</organism>
<dbReference type="AlphaFoldDB" id="A0A450RYY7"/>
<dbReference type="EMBL" id="CAADEZ010000015">
    <property type="protein sequence ID" value="VFJ44193.1"/>
    <property type="molecule type" value="Genomic_DNA"/>
</dbReference>
<feature type="domain" description="Acetophenone carboxylase-like C-terminal" evidence="6">
    <location>
        <begin position="552"/>
        <end position="722"/>
    </location>
</feature>
<feature type="domain" description="Hydantoinase B/oxoprolinase" evidence="4">
    <location>
        <begin position="752"/>
        <end position="1267"/>
    </location>
</feature>
<dbReference type="EMBL" id="CAADFL010000019">
    <property type="protein sequence ID" value="VFK06546.1"/>
    <property type="molecule type" value="Genomic_DNA"/>
</dbReference>
<dbReference type="InterPro" id="IPR045079">
    <property type="entry name" value="Oxoprolinase-like"/>
</dbReference>
<proteinExistence type="inferred from homology"/>
<dbReference type="PANTHER" id="PTHR11365:SF23">
    <property type="entry name" value="HYPOTHETICAL 5-OXOPROLINASE (EUROFUNG)-RELATED"/>
    <property type="match status" value="1"/>
</dbReference>
<dbReference type="GO" id="GO:0017168">
    <property type="term" value="F:5-oxoprolinase (ATP-hydrolyzing) activity"/>
    <property type="evidence" value="ECO:0007669"/>
    <property type="project" value="TreeGrafter"/>
</dbReference>
<dbReference type="Pfam" id="PF05378">
    <property type="entry name" value="Hydant_A_N"/>
    <property type="match status" value="1"/>
</dbReference>
<evidence type="ECO:0000259" key="3">
    <source>
        <dbReference type="Pfam" id="PF01968"/>
    </source>
</evidence>
<evidence type="ECO:0000313" key="8">
    <source>
        <dbReference type="EMBL" id="VFJ44555.1"/>
    </source>
</evidence>
<reference evidence="8" key="1">
    <citation type="submission" date="2019-02" db="EMBL/GenBank/DDBJ databases">
        <authorList>
            <person name="Gruber-Vodicka R. H."/>
            <person name="Seah K. B. B."/>
        </authorList>
    </citation>
    <scope>NUCLEOTIDE SEQUENCE</scope>
    <source>
        <strain evidence="7">BECK_BZ163</strain>
        <strain evidence="9">BECK_BZ164</strain>
        <strain evidence="8">BECK_BZ165</strain>
    </source>
</reference>
<accession>A0A450RYY7</accession>
<evidence type="ECO:0000256" key="2">
    <source>
        <dbReference type="SAM" id="MobiDB-lite"/>
    </source>
</evidence>
<feature type="domain" description="Hydantoinase A/oxoprolinase" evidence="3">
    <location>
        <begin position="238"/>
        <end position="534"/>
    </location>
</feature>
<sequence>MSFVDRFFVDGRIVIQRKEFVDKETRNGWEFWVDRGGTFTDIVARTPNGALVTHKLLSENPERYPDAVIHGIRHLLLSHSPGHDPNEGAALSHEELQIDAIRMGTTVATNALLERKGERAALVITEGFGDALRIGYQERPALFAHEIVLPSLLYERVIEVRERIDAAGNVLIPLEADTVRSGLRAAFDAGIRAVAIVFVHGYRYPEHERRVAHMAREIGYPQVSVSHEVSPLVKLVSRGDTTVVDAYLSPVLGRYVAGMAAEVDAMGAGGARILFMQSNGGLTDARGFRGKDSILSGPAGGVVGAVATAEQAGFGRIIGFDMGGTSTDVSHYAGSLERAFDTKIAGVRMRVPVLRIHTIAAGGGSLVRFRDGRYQVGPGSAGANPGPACYRRGGPLTVTDCNVMVGKIDPRFFPAVFGPTGALPIDKGVVRERFAALAGEIGQATGQNRPPEAIADGFLQIAVANMANAIKKISIERGYDITDDTSSYALCAFGAAGGQHACLVADALGMGRVLIHAHAGVLSAYGMGLAKVRALGEASLDAPLTEDLNPRLVAIFDTLAGRARGELEDQGIDPAKIEIRRTVHLKYAGTDASLPVAFADSADMIAQFEKAHGSAYGFLMPGREHRVEMVSLEAIGHGASPPAAEEKRDDAAGAGGNEAPAPSRDIPPPIAEIELYTHGKTLPAPVHERAVLPSGALVPGPAIIVEANATTVIEPGWQAVVTKENNLLLTRVGTDGVRPAARRHFAPEGKPDPVMLEVFNNLFMSIAEQMGAALVNTAYSVNIKERLDFSCALFDARGHLVANAPHIPVHLGSMGESVRAVLKAHGDTLGPGDVLALNDPYNGGSHLPDITVVTPVFDSAGTHIVFFVASRGHHADIGGITPGSMPPRSRHIREEGVLIDNFLLVDRGRFRETELRELLGSGPWPARNPDQNIADLKAQIAANEKGVGEIQRMVDHYGQEVVSAYMDHVQDNAEAAVSRVIAELSDGSFEYAFDDGARIAVAITIDDQGMDKTARRALIDFTGTSAQQPTNFNAPLAVCRAAVLYVFRTLVEDPIPLNEGCLRPLEIRVPAGCLLHPAYPAAVAAGNVEVAQCVTDSLFGALGIMAASQGTMNNFTFGNQQYQYYETLCGGTGAGSGVHGNGFHGTSAVHTHMTNSRLTDPEILEQRFPVLLERFAIRHGSGGRGRFRGGDGVVRRMRFLEPMSAAILSNHRNVAPFGIAGGESGKTGRNSVERTDGSRETLASTDETLMNTGDVFVIETPGGGGSG</sequence>
<dbReference type="InterPro" id="IPR049517">
    <property type="entry name" value="ACX-like_C"/>
</dbReference>
<dbReference type="GO" id="GO:0006749">
    <property type="term" value="P:glutathione metabolic process"/>
    <property type="evidence" value="ECO:0007669"/>
    <property type="project" value="TreeGrafter"/>
</dbReference>
<dbReference type="Pfam" id="PF19278">
    <property type="entry name" value="Hydant_A_C"/>
    <property type="match status" value="1"/>
</dbReference>